<dbReference type="RefSeq" id="WP_097783152.1">
    <property type="nucleotide sequence ID" value="NZ_NMTV01000045.1"/>
</dbReference>
<dbReference type="AlphaFoldDB" id="A0A2A7A0J0"/>
<evidence type="ECO:0000313" key="2">
    <source>
        <dbReference type="EMBL" id="PDX72650.1"/>
    </source>
</evidence>
<gene>
    <name evidence="2" type="ORF">CGS55_07690</name>
</gene>
<dbReference type="Pfam" id="PF08808">
    <property type="entry name" value="RES"/>
    <property type="match status" value="1"/>
</dbReference>
<name>A0A2A7A0J0_9FIRM</name>
<accession>A0A2A7A0J0</accession>
<dbReference type="Proteomes" id="UP000219901">
    <property type="component" value="Unassembled WGS sequence"/>
</dbReference>
<protein>
    <recommendedName>
        <fullName evidence="1">RES domain-containing protein</fullName>
    </recommendedName>
</protein>
<feature type="domain" description="RES" evidence="1">
    <location>
        <begin position="107"/>
        <end position="263"/>
    </location>
</feature>
<proteinExistence type="predicted"/>
<reference evidence="2 3" key="1">
    <citation type="journal article" date="2017" name="Front. Microbiol.">
        <title>New Insights into the Diversity of the Genus Faecalibacterium.</title>
        <authorList>
            <person name="Benevides L."/>
            <person name="Burman S."/>
            <person name="Martin R."/>
            <person name="Robert V."/>
            <person name="Thomas M."/>
            <person name="Miquel S."/>
            <person name="Chain F."/>
            <person name="Sokol H."/>
            <person name="Bermudez-Humaran L.G."/>
            <person name="Morrison M."/>
            <person name="Langella P."/>
            <person name="Azevedo V.A."/>
            <person name="Chatel J.M."/>
            <person name="Soares S."/>
        </authorList>
    </citation>
    <scope>NUCLEOTIDE SEQUENCE [LARGE SCALE GENOMIC DNA]</scope>
    <source>
        <strain evidence="2 3">CNCM I 4546</strain>
    </source>
</reference>
<dbReference type="EMBL" id="NMTV01000045">
    <property type="protein sequence ID" value="PDX72650.1"/>
    <property type="molecule type" value="Genomic_DNA"/>
</dbReference>
<evidence type="ECO:0000313" key="3">
    <source>
        <dbReference type="Proteomes" id="UP000219901"/>
    </source>
</evidence>
<evidence type="ECO:0000259" key="1">
    <source>
        <dbReference type="Pfam" id="PF08808"/>
    </source>
</evidence>
<comment type="caution">
    <text evidence="2">The sequence shown here is derived from an EMBL/GenBank/DDBJ whole genome shotgun (WGS) entry which is preliminary data.</text>
</comment>
<dbReference type="InterPro" id="IPR014914">
    <property type="entry name" value="RES_dom"/>
</dbReference>
<organism evidence="2 3">
    <name type="scientific">Faecalibacterium prausnitzii</name>
    <dbReference type="NCBI Taxonomy" id="853"/>
    <lineage>
        <taxon>Bacteria</taxon>
        <taxon>Bacillati</taxon>
        <taxon>Bacillota</taxon>
        <taxon>Clostridia</taxon>
        <taxon>Eubacteriales</taxon>
        <taxon>Oscillospiraceae</taxon>
        <taxon>Faecalibacterium</taxon>
    </lineage>
</organism>
<sequence length="278" mass="32324">MSPVRYFMDNNNFENRRNCVQKIRNDWTALREALKSKQLYYYETEKALQYSFLKVFDSHLELSGCQREVNMTFMQLRNFTLGRAAILRSGETATLNRFIPDRQYINSPNRFSPEGIEWLYLAIGTDEAAVVETTKAEIRAAAGDRFSYCPFKLSDSINYRKVIDLTVADNSTYEQLDELVDTTTHELSCRARSAVRKDLEKLLINTYCKLLSDYIFEPVESVDGDIMYAPFQTMAQYFKRKGYIGIIYKSTRYSGGKNLVLFDKNYAQPIGPIREYII</sequence>